<dbReference type="Pfam" id="PF12698">
    <property type="entry name" value="ABC2_membrane_3"/>
    <property type="match status" value="1"/>
</dbReference>
<evidence type="ECO:0000256" key="3">
    <source>
        <dbReference type="ARBA" id="ARBA00022692"/>
    </source>
</evidence>
<feature type="transmembrane region" description="Helical" evidence="6">
    <location>
        <begin position="33"/>
        <end position="51"/>
    </location>
</feature>
<feature type="transmembrane region" description="Helical" evidence="6">
    <location>
        <begin position="217"/>
        <end position="241"/>
    </location>
</feature>
<feature type="domain" description="ABC-2 type transporter transmembrane" evidence="7">
    <location>
        <begin position="32"/>
        <end position="363"/>
    </location>
</feature>
<dbReference type="EMBL" id="JADPRT010000022">
    <property type="protein sequence ID" value="MBF9073376.1"/>
    <property type="molecule type" value="Genomic_DNA"/>
</dbReference>
<evidence type="ECO:0000256" key="4">
    <source>
        <dbReference type="ARBA" id="ARBA00022989"/>
    </source>
</evidence>
<feature type="transmembrane region" description="Helical" evidence="6">
    <location>
        <begin position="287"/>
        <end position="309"/>
    </location>
</feature>
<dbReference type="InterPro" id="IPR013525">
    <property type="entry name" value="ABC2_TM"/>
</dbReference>
<keyword evidence="3 6" id="KW-0812">Transmembrane</keyword>
<reference evidence="8" key="1">
    <citation type="submission" date="2020-11" db="EMBL/GenBank/DDBJ databases">
        <title>Isolation and identification of active actinomycetes.</title>
        <authorList>
            <person name="Yu B."/>
        </authorList>
    </citation>
    <scope>NUCLEOTIDE SEQUENCE</scope>
    <source>
        <strain evidence="8">NEAU-YB345</strain>
    </source>
</reference>
<protein>
    <submittedName>
        <fullName evidence="8">ABC transporter permease</fullName>
    </submittedName>
</protein>
<sequence length="388" mass="40749">MSSEQHNRLEVGSGEAIRLVAGRELRVRLRSKAFLIVMAISALAFVALPIITKFAHSSPSTAKVAVTQQEAAYGNSLEQIANALHQNVSVTVVPDAAAGTALVQSGKVDAFAVHTSGSGTAVTVKKTLPDSLKTVLSLVGQQPTLASQQVQVTALEKNDPQQGQKITIAIAAGLLMYLILMTVGQMVAQGVVEEKSSRVVELLLATIKPWQLLAGKVAGIAVIGALQLVVPSVIGLAIGMADGQLNLPLSASVGSFAWTLAWFLAGFWLFAMIFASAGAMVSRQEDLGGVMAPIIMPLVVGWVVAISVLPSNPQNQLAEVLSFVPLTAPEIMPMRWALGVAPLWQVLVSLALTLACGAVMLRFAGRIYRNSVLRSGARVPLKEALKAA</sequence>
<organism evidence="8 10">
    <name type="scientific">Streptacidiphilus fuscans</name>
    <dbReference type="NCBI Taxonomy" id="2789292"/>
    <lineage>
        <taxon>Bacteria</taxon>
        <taxon>Bacillati</taxon>
        <taxon>Actinomycetota</taxon>
        <taxon>Actinomycetes</taxon>
        <taxon>Kitasatosporales</taxon>
        <taxon>Streptomycetaceae</taxon>
        <taxon>Streptacidiphilus</taxon>
    </lineage>
</organism>
<evidence type="ECO:0000259" key="7">
    <source>
        <dbReference type="Pfam" id="PF12698"/>
    </source>
</evidence>
<gene>
    <name evidence="8" type="ORF">I2501_12900</name>
    <name evidence="9" type="ORF">I2501_35715</name>
</gene>
<evidence type="ECO:0000256" key="5">
    <source>
        <dbReference type="ARBA" id="ARBA00023136"/>
    </source>
</evidence>
<keyword evidence="2" id="KW-1003">Cell membrane</keyword>
<dbReference type="RefSeq" id="WP_196194055.1">
    <property type="nucleotide sequence ID" value="NZ_JADPRT010000004.1"/>
</dbReference>
<evidence type="ECO:0000313" key="10">
    <source>
        <dbReference type="Proteomes" id="UP000657385"/>
    </source>
</evidence>
<dbReference type="EMBL" id="JADPRT010000004">
    <property type="protein sequence ID" value="MBF9068922.1"/>
    <property type="molecule type" value="Genomic_DNA"/>
</dbReference>
<feature type="transmembrane region" description="Helical" evidence="6">
    <location>
        <begin position="166"/>
        <end position="188"/>
    </location>
</feature>
<evidence type="ECO:0000313" key="8">
    <source>
        <dbReference type="EMBL" id="MBF9068922.1"/>
    </source>
</evidence>
<dbReference type="GO" id="GO:0005886">
    <property type="term" value="C:plasma membrane"/>
    <property type="evidence" value="ECO:0007669"/>
    <property type="project" value="UniProtKB-SubCell"/>
</dbReference>
<accession>A0A931B5A2</accession>
<evidence type="ECO:0000313" key="9">
    <source>
        <dbReference type="EMBL" id="MBF9073376.1"/>
    </source>
</evidence>
<feature type="transmembrane region" description="Helical" evidence="6">
    <location>
        <begin position="343"/>
        <end position="364"/>
    </location>
</feature>
<name>A0A931B5A2_9ACTN</name>
<keyword evidence="4 6" id="KW-1133">Transmembrane helix</keyword>
<dbReference type="Proteomes" id="UP000657385">
    <property type="component" value="Unassembled WGS sequence"/>
</dbReference>
<keyword evidence="5 6" id="KW-0472">Membrane</keyword>
<evidence type="ECO:0000256" key="6">
    <source>
        <dbReference type="SAM" id="Phobius"/>
    </source>
</evidence>
<dbReference type="PANTHER" id="PTHR30294">
    <property type="entry name" value="MEMBRANE COMPONENT OF ABC TRANSPORTER YHHJ-RELATED"/>
    <property type="match status" value="1"/>
</dbReference>
<dbReference type="InterPro" id="IPR051449">
    <property type="entry name" value="ABC-2_transporter_component"/>
</dbReference>
<proteinExistence type="predicted"/>
<comment type="subcellular location">
    <subcellularLocation>
        <location evidence="1">Cell membrane</location>
        <topology evidence="1">Multi-pass membrane protein</topology>
    </subcellularLocation>
</comment>
<evidence type="ECO:0000256" key="2">
    <source>
        <dbReference type="ARBA" id="ARBA00022475"/>
    </source>
</evidence>
<feature type="transmembrane region" description="Helical" evidence="6">
    <location>
        <begin position="253"/>
        <end position="275"/>
    </location>
</feature>
<comment type="caution">
    <text evidence="8">The sequence shown here is derived from an EMBL/GenBank/DDBJ whole genome shotgun (WGS) entry which is preliminary data.</text>
</comment>
<dbReference type="GO" id="GO:0140359">
    <property type="term" value="F:ABC-type transporter activity"/>
    <property type="evidence" value="ECO:0007669"/>
    <property type="project" value="InterPro"/>
</dbReference>
<dbReference type="PANTHER" id="PTHR30294:SF29">
    <property type="entry name" value="MULTIDRUG ABC TRANSPORTER PERMEASE YBHS-RELATED"/>
    <property type="match status" value="1"/>
</dbReference>
<evidence type="ECO:0000256" key="1">
    <source>
        <dbReference type="ARBA" id="ARBA00004651"/>
    </source>
</evidence>
<keyword evidence="10" id="KW-1185">Reference proteome</keyword>
<dbReference type="AlphaFoldDB" id="A0A931B5A2"/>